<dbReference type="InterPro" id="IPR001650">
    <property type="entry name" value="Helicase_C-like"/>
</dbReference>
<feature type="domain" description="Helicase C-terminal" evidence="2">
    <location>
        <begin position="234"/>
        <end position="388"/>
    </location>
</feature>
<dbReference type="Pfam" id="PF00271">
    <property type="entry name" value="Helicase_C"/>
    <property type="match status" value="1"/>
</dbReference>
<dbReference type="InterPro" id="IPR050742">
    <property type="entry name" value="Helicase_Restrict-Modif_Enz"/>
</dbReference>
<dbReference type="InterPro" id="IPR014001">
    <property type="entry name" value="Helicase_ATP-bd"/>
</dbReference>
<name>A0A926VFV8_9CYAN</name>
<dbReference type="AlphaFoldDB" id="A0A926VFV8"/>
<dbReference type="SMART" id="SM00490">
    <property type="entry name" value="HELICc"/>
    <property type="match status" value="1"/>
</dbReference>
<proteinExistence type="predicted"/>
<dbReference type="PROSITE" id="PS51194">
    <property type="entry name" value="HELICASE_CTER"/>
    <property type="match status" value="1"/>
</dbReference>
<accession>A0A926VFV8</accession>
<dbReference type="InterPro" id="IPR006935">
    <property type="entry name" value="Helicase/UvrB_N"/>
</dbReference>
<dbReference type="GO" id="GO:0003677">
    <property type="term" value="F:DNA binding"/>
    <property type="evidence" value="ECO:0007669"/>
    <property type="project" value="InterPro"/>
</dbReference>
<organism evidence="3 4">
    <name type="scientific">Aerosakkonema funiforme FACHB-1375</name>
    <dbReference type="NCBI Taxonomy" id="2949571"/>
    <lineage>
        <taxon>Bacteria</taxon>
        <taxon>Bacillati</taxon>
        <taxon>Cyanobacteriota</taxon>
        <taxon>Cyanophyceae</taxon>
        <taxon>Oscillatoriophycideae</taxon>
        <taxon>Aerosakkonematales</taxon>
        <taxon>Aerosakkonemataceae</taxon>
        <taxon>Aerosakkonema</taxon>
    </lineage>
</organism>
<sequence length="535" mass="60210">MKAQDHSKTLENKTLPKLRDYQKQVISDLNIQIQAGHQRNLIVAATGSGKTIVAAEIVYNAFLKGQRVLFVVHRDVLIQQTLEKFGKFGINCGVIAGGRKEERQNRIQIASVQTLAYREIDEWFRPNLVICDECHLTSFTSVMLKRFPKLKNCTSIPSNNCIYIGLTATPFRLAKKEELGDIFTGLVIAPFPEQLIKWGFLTRPVYYSNGELDLSEVGEENGDFAIQDLELKCNVPEAIAAAVKEWQRLAAGRATIAFAVSIAHARAIASSFRDAGVPAAHVDGSMSPKERNIYYEKLSKGEISVLASCESLAEGYDDPKVSAVLLCRPTKSRAKYFQQVGRGLRISPNKTDCLVLDQAGLVKRFGFIEDFREVNLNESVETESGEIPMKTCPVELGGCGALTWIATPRCRQCGYDFVPREKLTPIQALERMIRDEDRQKFYFYRQKLNEAFAKGFSPAWAAERWREEYENSAYPPEDWARGAIFGDNPTPVSEAKYRKYLNIIAGKNHKPKQWVVKYMKCEFGADWAETESVAS</sequence>
<dbReference type="InterPro" id="IPR027417">
    <property type="entry name" value="P-loop_NTPase"/>
</dbReference>
<dbReference type="GO" id="GO:0005829">
    <property type="term" value="C:cytosol"/>
    <property type="evidence" value="ECO:0007669"/>
    <property type="project" value="TreeGrafter"/>
</dbReference>
<keyword evidence="3" id="KW-0547">Nucleotide-binding</keyword>
<dbReference type="SMART" id="SM00487">
    <property type="entry name" value="DEXDc"/>
    <property type="match status" value="1"/>
</dbReference>
<keyword evidence="3" id="KW-0347">Helicase</keyword>
<keyword evidence="3" id="KW-0067">ATP-binding</keyword>
<evidence type="ECO:0000313" key="3">
    <source>
        <dbReference type="EMBL" id="MBD2181859.1"/>
    </source>
</evidence>
<dbReference type="EMBL" id="JACJPW010000027">
    <property type="protein sequence ID" value="MBD2181859.1"/>
    <property type="molecule type" value="Genomic_DNA"/>
</dbReference>
<comment type="caution">
    <text evidence="3">The sequence shown here is derived from an EMBL/GenBank/DDBJ whole genome shotgun (WGS) entry which is preliminary data.</text>
</comment>
<gene>
    <name evidence="3" type="ORF">H6G03_12200</name>
</gene>
<feature type="domain" description="Helicase ATP-binding" evidence="1">
    <location>
        <begin position="31"/>
        <end position="188"/>
    </location>
</feature>
<dbReference type="SUPFAM" id="SSF52540">
    <property type="entry name" value="P-loop containing nucleoside triphosphate hydrolases"/>
    <property type="match status" value="1"/>
</dbReference>
<evidence type="ECO:0000259" key="1">
    <source>
        <dbReference type="PROSITE" id="PS51192"/>
    </source>
</evidence>
<dbReference type="GO" id="GO:0016787">
    <property type="term" value="F:hydrolase activity"/>
    <property type="evidence" value="ECO:0007669"/>
    <property type="project" value="InterPro"/>
</dbReference>
<protein>
    <submittedName>
        <fullName evidence="3">DEAD/DEAH box helicase</fullName>
    </submittedName>
</protein>
<dbReference type="PROSITE" id="PS51192">
    <property type="entry name" value="HELICASE_ATP_BIND_1"/>
    <property type="match status" value="1"/>
</dbReference>
<dbReference type="GO" id="GO:0004386">
    <property type="term" value="F:helicase activity"/>
    <property type="evidence" value="ECO:0007669"/>
    <property type="project" value="UniProtKB-KW"/>
</dbReference>
<dbReference type="RefSeq" id="WP_190464670.1">
    <property type="nucleotide sequence ID" value="NZ_JACJPW010000027.1"/>
</dbReference>
<dbReference type="GO" id="GO:0005524">
    <property type="term" value="F:ATP binding"/>
    <property type="evidence" value="ECO:0007669"/>
    <property type="project" value="InterPro"/>
</dbReference>
<dbReference type="Pfam" id="PF04851">
    <property type="entry name" value="ResIII"/>
    <property type="match status" value="1"/>
</dbReference>
<dbReference type="Proteomes" id="UP000641646">
    <property type="component" value="Unassembled WGS sequence"/>
</dbReference>
<keyword evidence="4" id="KW-1185">Reference proteome</keyword>
<dbReference type="PANTHER" id="PTHR47396:SF1">
    <property type="entry name" value="ATP-DEPENDENT HELICASE IRC3-RELATED"/>
    <property type="match status" value="1"/>
</dbReference>
<dbReference type="PANTHER" id="PTHR47396">
    <property type="entry name" value="TYPE I RESTRICTION ENZYME ECOKI R PROTEIN"/>
    <property type="match status" value="1"/>
</dbReference>
<evidence type="ECO:0000313" key="4">
    <source>
        <dbReference type="Proteomes" id="UP000641646"/>
    </source>
</evidence>
<reference evidence="3" key="2">
    <citation type="submission" date="2020-08" db="EMBL/GenBank/DDBJ databases">
        <authorList>
            <person name="Chen M."/>
            <person name="Teng W."/>
            <person name="Zhao L."/>
            <person name="Hu C."/>
            <person name="Zhou Y."/>
            <person name="Han B."/>
            <person name="Song L."/>
            <person name="Shu W."/>
        </authorList>
    </citation>
    <scope>NUCLEOTIDE SEQUENCE</scope>
    <source>
        <strain evidence="3">FACHB-1375</strain>
    </source>
</reference>
<keyword evidence="3" id="KW-0378">Hydrolase</keyword>
<dbReference type="Gene3D" id="3.40.50.300">
    <property type="entry name" value="P-loop containing nucleotide triphosphate hydrolases"/>
    <property type="match status" value="2"/>
</dbReference>
<reference evidence="3" key="1">
    <citation type="journal article" date="2015" name="ISME J.">
        <title>Draft Genome Sequence of Streptomyces incarnatus NRRL8089, which Produces the Nucleoside Antibiotic Sinefungin.</title>
        <authorList>
            <person name="Oshima K."/>
            <person name="Hattori M."/>
            <person name="Shimizu H."/>
            <person name="Fukuda K."/>
            <person name="Nemoto M."/>
            <person name="Inagaki K."/>
            <person name="Tamura T."/>
        </authorList>
    </citation>
    <scope>NUCLEOTIDE SEQUENCE</scope>
    <source>
        <strain evidence="3">FACHB-1375</strain>
    </source>
</reference>
<evidence type="ECO:0000259" key="2">
    <source>
        <dbReference type="PROSITE" id="PS51194"/>
    </source>
</evidence>